<protein>
    <submittedName>
        <fullName evidence="2">Uncharacterized protein</fullName>
    </submittedName>
</protein>
<dbReference type="AlphaFoldDB" id="A0A0G0XSM6"/>
<gene>
    <name evidence="2" type="ORF">UU42_C0029G0007</name>
</gene>
<keyword evidence="1" id="KW-0812">Transmembrane</keyword>
<dbReference type="EMBL" id="LCAO01000029">
    <property type="protein sequence ID" value="KKR90912.1"/>
    <property type="molecule type" value="Genomic_DNA"/>
</dbReference>
<feature type="transmembrane region" description="Helical" evidence="1">
    <location>
        <begin position="9"/>
        <end position="28"/>
    </location>
</feature>
<organism evidence="2 3">
    <name type="scientific">Candidatus Woesebacteria bacterium GW2011_GWA1_41_13b</name>
    <dbReference type="NCBI Taxonomy" id="1618555"/>
    <lineage>
        <taxon>Bacteria</taxon>
        <taxon>Candidatus Woeseibacteriota</taxon>
    </lineage>
</organism>
<feature type="transmembrane region" description="Helical" evidence="1">
    <location>
        <begin position="80"/>
        <end position="102"/>
    </location>
</feature>
<reference evidence="2 3" key="1">
    <citation type="journal article" date="2015" name="Nature">
        <title>rRNA introns, odd ribosomes, and small enigmatic genomes across a large radiation of phyla.</title>
        <authorList>
            <person name="Brown C.T."/>
            <person name="Hug L.A."/>
            <person name="Thomas B.C."/>
            <person name="Sharon I."/>
            <person name="Castelle C.J."/>
            <person name="Singh A."/>
            <person name="Wilkins M.J."/>
            <person name="Williams K.H."/>
            <person name="Banfield J.F."/>
        </authorList>
    </citation>
    <scope>NUCLEOTIDE SEQUENCE [LARGE SCALE GENOMIC DNA]</scope>
</reference>
<feature type="transmembrane region" description="Helical" evidence="1">
    <location>
        <begin position="122"/>
        <end position="145"/>
    </location>
</feature>
<keyword evidence="1" id="KW-1133">Transmembrane helix</keyword>
<evidence type="ECO:0000313" key="3">
    <source>
        <dbReference type="Proteomes" id="UP000034676"/>
    </source>
</evidence>
<dbReference type="Proteomes" id="UP000034676">
    <property type="component" value="Unassembled WGS sequence"/>
</dbReference>
<feature type="transmembrane region" description="Helical" evidence="1">
    <location>
        <begin position="34"/>
        <end position="52"/>
    </location>
</feature>
<keyword evidence="1" id="KW-0472">Membrane</keyword>
<accession>A0A0G0XSM6</accession>
<name>A0A0G0XSM6_9BACT</name>
<evidence type="ECO:0000256" key="1">
    <source>
        <dbReference type="SAM" id="Phobius"/>
    </source>
</evidence>
<proteinExistence type="predicted"/>
<sequence length="292" mass="33790">MKILNIDKYIGITPLAIIGFGGSFILLSLANEGIFIRESLLIFIWGVLSSFIRQTYKDRLAFLVNKGNGKYGDKHKNSWVIYYFFQGVMFITFTYLIFYQSVLALEPEFVSVEFVSVLNWSIWTWPGWEAISVLILLITAIAIFWQAKETKKYTRYSVMPNAWFKMKGENFIIQNKSRFPIYFAVDINLIGKDVSGNKVAEVLQGGYWLQKPLFVYGDKDLTLPPAFLQFNKFSKVPNFTQKGKVYASIKYCYWPVFAPEEKSQVILDNSWSFDFSEKEWTGPNGAKEENIN</sequence>
<comment type="caution">
    <text evidence="2">The sequence shown here is derived from an EMBL/GenBank/DDBJ whole genome shotgun (WGS) entry which is preliminary data.</text>
</comment>
<evidence type="ECO:0000313" key="2">
    <source>
        <dbReference type="EMBL" id="KKR90912.1"/>
    </source>
</evidence>